<dbReference type="GO" id="GO:0004857">
    <property type="term" value="F:enzyme inhibitor activity"/>
    <property type="evidence" value="ECO:0007669"/>
    <property type="project" value="InterPro"/>
</dbReference>
<comment type="subcellular location">
    <subcellularLocation>
        <location evidence="6">Secreted</location>
        <location evidence="6">Cell wall</location>
    </subcellularLocation>
</comment>
<dbReference type="FunFam" id="2.160.20.10:FF:000001">
    <property type="entry name" value="Pectinesterase"/>
    <property type="match status" value="1"/>
</dbReference>
<organism evidence="8 9">
    <name type="scientific">Arabidopsis arenosa</name>
    <name type="common">Sand rock-cress</name>
    <name type="synonym">Cardaminopsis arenosa</name>
    <dbReference type="NCBI Taxonomy" id="38785"/>
    <lineage>
        <taxon>Eukaryota</taxon>
        <taxon>Viridiplantae</taxon>
        <taxon>Streptophyta</taxon>
        <taxon>Embryophyta</taxon>
        <taxon>Tracheophyta</taxon>
        <taxon>Spermatophyta</taxon>
        <taxon>Magnoliopsida</taxon>
        <taxon>eudicotyledons</taxon>
        <taxon>Gunneridae</taxon>
        <taxon>Pentapetalae</taxon>
        <taxon>rosids</taxon>
        <taxon>malvids</taxon>
        <taxon>Brassicales</taxon>
        <taxon>Brassicaceae</taxon>
        <taxon>Camelineae</taxon>
        <taxon>Arabidopsis</taxon>
    </lineage>
</organism>
<reference evidence="8" key="1">
    <citation type="submission" date="2021-01" db="EMBL/GenBank/DDBJ databases">
        <authorList>
            <person name="Bezrukov I."/>
        </authorList>
    </citation>
    <scope>NUCLEOTIDE SEQUENCE</scope>
</reference>
<dbReference type="Proteomes" id="UP000682877">
    <property type="component" value="Chromosome 3"/>
</dbReference>
<evidence type="ECO:0000256" key="1">
    <source>
        <dbReference type="ARBA" id="ARBA00005184"/>
    </source>
</evidence>
<dbReference type="EC" id="3.1.1.11" evidence="6"/>
<keyword evidence="6" id="KW-0134">Cell wall</keyword>
<comment type="pathway">
    <text evidence="1 6">Glycan metabolism; pectin degradation; 2-dehydro-3-deoxy-D-gluconate from pectin: step 1/5.</text>
</comment>
<dbReference type="Gene3D" id="1.20.140.40">
    <property type="entry name" value="Invertase/pectin methylesterase inhibitor family protein"/>
    <property type="match status" value="1"/>
</dbReference>
<gene>
    <name evidence="8" type="ORF">AARE701A_LOCUS8966</name>
</gene>
<feature type="signal peptide" evidence="6">
    <location>
        <begin position="1"/>
        <end position="22"/>
    </location>
</feature>
<dbReference type="Gene3D" id="2.160.20.10">
    <property type="entry name" value="Single-stranded right-handed beta-helix, Pectin lyase-like"/>
    <property type="match status" value="1"/>
</dbReference>
<feature type="chain" id="PRO_5035960161" description="Pectinesterase" evidence="6">
    <location>
        <begin position="23"/>
        <end position="547"/>
    </location>
</feature>
<dbReference type="InterPro" id="IPR000070">
    <property type="entry name" value="Pectinesterase_cat"/>
</dbReference>
<dbReference type="Pfam" id="PF04043">
    <property type="entry name" value="PMEI"/>
    <property type="match status" value="1"/>
</dbReference>
<evidence type="ECO:0000259" key="7">
    <source>
        <dbReference type="SMART" id="SM00856"/>
    </source>
</evidence>
<keyword evidence="6" id="KW-0732">Signal</keyword>
<evidence type="ECO:0000256" key="3">
    <source>
        <dbReference type="ARBA" id="ARBA00007786"/>
    </source>
</evidence>
<evidence type="ECO:0000313" key="9">
    <source>
        <dbReference type="Proteomes" id="UP000682877"/>
    </source>
</evidence>
<comment type="similarity">
    <text evidence="3">In the C-terminal section; belongs to the pectinesterase family.</text>
</comment>
<dbReference type="GO" id="GO:0042545">
    <property type="term" value="P:cell wall modification"/>
    <property type="evidence" value="ECO:0007669"/>
    <property type="project" value="UniProtKB-UniRule"/>
</dbReference>
<keyword evidence="6" id="KW-0964">Secreted</keyword>
<dbReference type="InterPro" id="IPR018040">
    <property type="entry name" value="Pectinesterase_Tyr_AS"/>
</dbReference>
<dbReference type="InterPro" id="IPR012334">
    <property type="entry name" value="Pectin_lyas_fold"/>
</dbReference>
<keyword evidence="9" id="KW-1185">Reference proteome</keyword>
<dbReference type="InterPro" id="IPR006501">
    <property type="entry name" value="Pectinesterase_inhib_dom"/>
</dbReference>
<keyword evidence="6" id="KW-0961">Cell wall biogenesis/degradation</keyword>
<feature type="domain" description="Pectinesterase inhibitor" evidence="7">
    <location>
        <begin position="35"/>
        <end position="193"/>
    </location>
</feature>
<dbReference type="CDD" id="cd15799">
    <property type="entry name" value="PMEI-like_4"/>
    <property type="match status" value="1"/>
</dbReference>
<protein>
    <recommendedName>
        <fullName evidence="6">Pectinesterase</fullName>
        <ecNumber evidence="6">3.1.1.11</ecNumber>
    </recommendedName>
</protein>
<dbReference type="InterPro" id="IPR035513">
    <property type="entry name" value="Invertase/methylesterase_inhib"/>
</dbReference>
<evidence type="ECO:0000313" key="8">
    <source>
        <dbReference type="EMBL" id="CAE5990095.1"/>
    </source>
</evidence>
<dbReference type="InterPro" id="IPR011050">
    <property type="entry name" value="Pectin_lyase_fold/virulence"/>
</dbReference>
<dbReference type="EMBL" id="LR999453">
    <property type="protein sequence ID" value="CAE5990095.1"/>
    <property type="molecule type" value="Genomic_DNA"/>
</dbReference>
<dbReference type="AlphaFoldDB" id="A0A8S2A2R7"/>
<dbReference type="PROSITE" id="PS00800">
    <property type="entry name" value="PECTINESTERASE_1"/>
    <property type="match status" value="1"/>
</dbReference>
<evidence type="ECO:0000256" key="5">
    <source>
        <dbReference type="ARBA" id="ARBA00023085"/>
    </source>
</evidence>
<dbReference type="GO" id="GO:0030599">
    <property type="term" value="F:pectinesterase activity"/>
    <property type="evidence" value="ECO:0007669"/>
    <property type="project" value="UniProtKB-UniRule"/>
</dbReference>
<dbReference type="PANTHER" id="PTHR31707">
    <property type="entry name" value="PECTINESTERASE"/>
    <property type="match status" value="1"/>
</dbReference>
<evidence type="ECO:0000256" key="4">
    <source>
        <dbReference type="ARBA" id="ARBA00022801"/>
    </source>
</evidence>
<dbReference type="GO" id="GO:0045490">
    <property type="term" value="P:pectin catabolic process"/>
    <property type="evidence" value="ECO:0007669"/>
    <property type="project" value="UniProtKB-UniRule"/>
</dbReference>
<proteinExistence type="inferred from homology"/>
<dbReference type="SMART" id="SM00856">
    <property type="entry name" value="PMEI"/>
    <property type="match status" value="1"/>
</dbReference>
<keyword evidence="5 6" id="KW-0063">Aspartyl esterase</keyword>
<dbReference type="SUPFAM" id="SSF51126">
    <property type="entry name" value="Pectin lyase-like"/>
    <property type="match status" value="1"/>
</dbReference>
<sequence>MLVHAKLSAFLIVMIMLSQANSDLVRLEDENINEFITTVIRVCKGYDDKKSCQNFLLELKMVSSSLSEMRCRDLLIAVLKNSVSRINMGMIGVREDTKLLEKVESNMLGLREDTNLFEEMMESAKDRMIRSVEELLGGESPNLGSYENVHTWLSGVLTSYITCTDEIGEGAYKRRVEPELEDLISRARVALAIFISISPRDDTELKSVVSNGPSWLSNVDKKYLYLYPEALKKIVDVVVAKDGSGKYNTVNAAIAAAPKFSRKRFVIYIKTGVYDEIVNIGSTKANLTLIGDGQDSTIITGNLSYSYGKTTFYTATVASNGEGFIGIDMCFRNTAGPAKGPAVALRVSGDMSIIHRCRIEGYQDTLYSHKNRQFYRECFITGTVDFICGNAAAVFQFCQIVARKPMRGHSNVITAQSRVSESDNSGFSIQKCNITASSDLDPLKATVKTFLGRPWRKYSTVAVLQSFIGDLVDPAGWTPWQGEFGLSTLYYGEYQNRGPGAVTSKRVKWTGFRVITDPKEAEKFTVTKLLLGELWLKTSGVPYEKGL</sequence>
<evidence type="ECO:0000256" key="6">
    <source>
        <dbReference type="RuleBase" id="RU000589"/>
    </source>
</evidence>
<accession>A0A8S2A2R7</accession>
<comment type="function">
    <text evidence="6">Acts in the modification of cell walls via demethylesterification of cell wall pectin.</text>
</comment>
<keyword evidence="4 6" id="KW-0378">Hydrolase</keyword>
<dbReference type="Pfam" id="PF01095">
    <property type="entry name" value="Pectinesterase"/>
    <property type="match status" value="1"/>
</dbReference>
<comment type="catalytic activity">
    <reaction evidence="6">
        <text>[(1-&gt;4)-alpha-D-galacturonosyl methyl ester](n) + n H2O = [(1-&gt;4)-alpha-D-galacturonosyl](n) + n methanol + n H(+)</text>
        <dbReference type="Rhea" id="RHEA:22380"/>
        <dbReference type="Rhea" id="RHEA-COMP:14570"/>
        <dbReference type="Rhea" id="RHEA-COMP:14573"/>
        <dbReference type="ChEBI" id="CHEBI:15377"/>
        <dbReference type="ChEBI" id="CHEBI:15378"/>
        <dbReference type="ChEBI" id="CHEBI:17790"/>
        <dbReference type="ChEBI" id="CHEBI:140522"/>
        <dbReference type="ChEBI" id="CHEBI:140523"/>
        <dbReference type="EC" id="3.1.1.11"/>
    </reaction>
</comment>
<evidence type="ECO:0000256" key="2">
    <source>
        <dbReference type="ARBA" id="ARBA00006027"/>
    </source>
</evidence>
<name>A0A8S2A2R7_ARAAE</name>
<comment type="similarity">
    <text evidence="2">In the N-terminal section; belongs to the PMEI family.</text>
</comment>
<dbReference type="SUPFAM" id="SSF101148">
    <property type="entry name" value="Plant invertase/pectin methylesterase inhibitor"/>
    <property type="match status" value="1"/>
</dbReference>